<feature type="compositionally biased region" description="Basic and acidic residues" evidence="1">
    <location>
        <begin position="1"/>
        <end position="15"/>
    </location>
</feature>
<evidence type="ECO:0000256" key="1">
    <source>
        <dbReference type="SAM" id="MobiDB-lite"/>
    </source>
</evidence>
<organism evidence="2 3">
    <name type="scientific">Xenopus laevis</name>
    <name type="common">African clawed frog</name>
    <dbReference type="NCBI Taxonomy" id="8355"/>
    <lineage>
        <taxon>Eukaryota</taxon>
        <taxon>Metazoa</taxon>
        <taxon>Chordata</taxon>
        <taxon>Craniata</taxon>
        <taxon>Vertebrata</taxon>
        <taxon>Euteleostomi</taxon>
        <taxon>Amphibia</taxon>
        <taxon>Batrachia</taxon>
        <taxon>Anura</taxon>
        <taxon>Pipoidea</taxon>
        <taxon>Pipidae</taxon>
        <taxon>Xenopodinae</taxon>
        <taxon>Xenopus</taxon>
        <taxon>Xenopus</taxon>
    </lineage>
</organism>
<feature type="region of interest" description="Disordered" evidence="1">
    <location>
        <begin position="1"/>
        <end position="33"/>
    </location>
</feature>
<dbReference type="AlphaFoldDB" id="A0A974BZF6"/>
<reference evidence="3" key="1">
    <citation type="journal article" date="2016" name="Nature">
        <title>Genome evolution in the allotetraploid frog Xenopus laevis.</title>
        <authorList>
            <person name="Session A.M."/>
            <person name="Uno Y."/>
            <person name="Kwon T."/>
            <person name="Chapman J.A."/>
            <person name="Toyoda A."/>
            <person name="Takahashi S."/>
            <person name="Fukui A."/>
            <person name="Hikosaka A."/>
            <person name="Suzuki A."/>
            <person name="Kondo M."/>
            <person name="van Heeringen S.J."/>
            <person name="Quigley I."/>
            <person name="Heinz S."/>
            <person name="Ogino H."/>
            <person name="Ochi H."/>
            <person name="Hellsten U."/>
            <person name="Lyons J.B."/>
            <person name="Simakov O."/>
            <person name="Putnam N."/>
            <person name="Stites J."/>
            <person name="Kuroki Y."/>
            <person name="Tanaka T."/>
            <person name="Michiue T."/>
            <person name="Watanabe M."/>
            <person name="Bogdanovic O."/>
            <person name="Lister R."/>
            <person name="Georgiou G."/>
            <person name="Paranjpe S.S."/>
            <person name="van Kruijsbergen I."/>
            <person name="Shu S."/>
            <person name="Carlson J."/>
            <person name="Kinoshita T."/>
            <person name="Ohta Y."/>
            <person name="Mawaribuchi S."/>
            <person name="Jenkins J."/>
            <person name="Grimwood J."/>
            <person name="Schmutz J."/>
            <person name="Mitros T."/>
            <person name="Mozaffari S.V."/>
            <person name="Suzuki Y."/>
            <person name="Haramoto Y."/>
            <person name="Yamamoto T.S."/>
            <person name="Takagi C."/>
            <person name="Heald R."/>
            <person name="Miller K."/>
            <person name="Haudenschild C."/>
            <person name="Kitzman J."/>
            <person name="Nakayama T."/>
            <person name="Izutsu Y."/>
            <person name="Robert J."/>
            <person name="Fortriede J."/>
            <person name="Burns K."/>
            <person name="Lotay V."/>
            <person name="Karimi K."/>
            <person name="Yasuoka Y."/>
            <person name="Dichmann D.S."/>
            <person name="Flajnik M.F."/>
            <person name="Houston D.W."/>
            <person name="Shendure J."/>
            <person name="DuPasquier L."/>
            <person name="Vize P.D."/>
            <person name="Zorn A.M."/>
            <person name="Ito M."/>
            <person name="Marcotte E.M."/>
            <person name="Wallingford J.B."/>
            <person name="Ito Y."/>
            <person name="Asashima M."/>
            <person name="Ueno N."/>
            <person name="Matsuda Y."/>
            <person name="Veenstra G.J."/>
            <person name="Fujiyama A."/>
            <person name="Harland R.M."/>
            <person name="Taira M."/>
            <person name="Rokhsar D.S."/>
        </authorList>
    </citation>
    <scope>NUCLEOTIDE SEQUENCE [LARGE SCALE GENOMIC DNA]</scope>
    <source>
        <strain evidence="3">J</strain>
    </source>
</reference>
<evidence type="ECO:0000313" key="2">
    <source>
        <dbReference type="EMBL" id="OCT63823.1"/>
    </source>
</evidence>
<gene>
    <name evidence="2" type="ORF">XELAEV_18044920mg</name>
</gene>
<dbReference type="Proteomes" id="UP000694892">
    <property type="component" value="Chromosome 9_10L"/>
</dbReference>
<accession>A0A974BZF6</accession>
<dbReference type="EMBL" id="CM004482">
    <property type="protein sequence ID" value="OCT63823.1"/>
    <property type="molecule type" value="Genomic_DNA"/>
</dbReference>
<proteinExistence type="predicted"/>
<protein>
    <submittedName>
        <fullName evidence="2">Uncharacterized protein</fullName>
    </submittedName>
</protein>
<feature type="compositionally biased region" description="Basic and acidic residues" evidence="1">
    <location>
        <begin position="24"/>
        <end position="33"/>
    </location>
</feature>
<evidence type="ECO:0000313" key="3">
    <source>
        <dbReference type="Proteomes" id="UP000694892"/>
    </source>
</evidence>
<name>A0A974BZF6_XENLA</name>
<sequence length="165" mass="19160">MPFTDCLHERGDKKETRKGRKYNRQAEEKKNIGKLEDGFKSHTRFYSDEENEFSDDSCQPFRNGTDDWIPELNLMKKHKMTLRGSEFLDDKIIDAALSLLKIQFEAEGLQSCLLSQIGFQSVKGPSVQIHFDKVESHWLTSCFKMHHGQIADSAEIKHHCTSLRR</sequence>